<comment type="caution">
    <text evidence="11">The sequence shown here is derived from an EMBL/GenBank/DDBJ whole genome shotgun (WGS) entry which is preliminary data.</text>
</comment>
<keyword evidence="7" id="KW-0539">Nucleus</keyword>
<feature type="compositionally biased region" description="Polar residues" evidence="9">
    <location>
        <begin position="445"/>
        <end position="456"/>
    </location>
</feature>
<evidence type="ECO:0000256" key="2">
    <source>
        <dbReference type="ARBA" id="ARBA00022723"/>
    </source>
</evidence>
<evidence type="ECO:0000256" key="8">
    <source>
        <dbReference type="PROSITE-ProRule" id="PRU00042"/>
    </source>
</evidence>
<evidence type="ECO:0000256" key="9">
    <source>
        <dbReference type="SAM" id="MobiDB-lite"/>
    </source>
</evidence>
<feature type="compositionally biased region" description="Polar residues" evidence="9">
    <location>
        <begin position="149"/>
        <end position="161"/>
    </location>
</feature>
<evidence type="ECO:0000256" key="3">
    <source>
        <dbReference type="ARBA" id="ARBA00022737"/>
    </source>
</evidence>
<feature type="compositionally biased region" description="Basic and acidic residues" evidence="9">
    <location>
        <begin position="1829"/>
        <end position="1849"/>
    </location>
</feature>
<feature type="compositionally biased region" description="Basic and acidic residues" evidence="9">
    <location>
        <begin position="102"/>
        <end position="148"/>
    </location>
</feature>
<evidence type="ECO:0000256" key="1">
    <source>
        <dbReference type="ARBA" id="ARBA00004123"/>
    </source>
</evidence>
<evidence type="ECO:0000313" key="12">
    <source>
        <dbReference type="Proteomes" id="UP000749559"/>
    </source>
</evidence>
<feature type="region of interest" description="Disordered" evidence="9">
    <location>
        <begin position="864"/>
        <end position="902"/>
    </location>
</feature>
<dbReference type="InterPro" id="IPR013087">
    <property type="entry name" value="Znf_C2H2_type"/>
</dbReference>
<evidence type="ECO:0000259" key="10">
    <source>
        <dbReference type="PROSITE" id="PS50157"/>
    </source>
</evidence>
<evidence type="ECO:0000256" key="6">
    <source>
        <dbReference type="ARBA" id="ARBA00023125"/>
    </source>
</evidence>
<keyword evidence="5" id="KW-0862">Zinc</keyword>
<feature type="compositionally biased region" description="Polar residues" evidence="9">
    <location>
        <begin position="1860"/>
        <end position="1870"/>
    </location>
</feature>
<evidence type="ECO:0000256" key="5">
    <source>
        <dbReference type="ARBA" id="ARBA00022833"/>
    </source>
</evidence>
<organism evidence="11 12">
    <name type="scientific">Owenia fusiformis</name>
    <name type="common">Polychaete worm</name>
    <dbReference type="NCBI Taxonomy" id="6347"/>
    <lineage>
        <taxon>Eukaryota</taxon>
        <taxon>Metazoa</taxon>
        <taxon>Spiralia</taxon>
        <taxon>Lophotrochozoa</taxon>
        <taxon>Annelida</taxon>
        <taxon>Polychaeta</taxon>
        <taxon>Sedentaria</taxon>
        <taxon>Canalipalpata</taxon>
        <taxon>Sabellida</taxon>
        <taxon>Oweniida</taxon>
        <taxon>Oweniidae</taxon>
        <taxon>Owenia</taxon>
    </lineage>
</organism>
<proteinExistence type="predicted"/>
<name>A0A8S4NFE1_OWEFU</name>
<feature type="compositionally biased region" description="Basic and acidic residues" evidence="9">
    <location>
        <begin position="641"/>
        <end position="652"/>
    </location>
</feature>
<feature type="domain" description="C2H2-type" evidence="10">
    <location>
        <begin position="1721"/>
        <end position="1745"/>
    </location>
</feature>
<feature type="region of interest" description="Disordered" evidence="9">
    <location>
        <begin position="641"/>
        <end position="661"/>
    </location>
</feature>
<dbReference type="EMBL" id="CAIIXF020000003">
    <property type="protein sequence ID" value="CAH1779354.1"/>
    <property type="molecule type" value="Genomic_DNA"/>
</dbReference>
<dbReference type="GO" id="GO:0003677">
    <property type="term" value="F:DNA binding"/>
    <property type="evidence" value="ECO:0007669"/>
    <property type="project" value="UniProtKB-KW"/>
</dbReference>
<feature type="domain" description="C2H2-type" evidence="10">
    <location>
        <begin position="1574"/>
        <end position="1601"/>
    </location>
</feature>
<comment type="subcellular location">
    <subcellularLocation>
        <location evidence="1">Nucleus</location>
    </subcellularLocation>
</comment>
<sequence length="1922" mass="214911">MCSYSNQSTAIKQGEQFYMNNACSSQSNNTIESIITKNQVDTLDLLEENVQAVDTGEQVNDIDLKEVDEQQRKKPIIENVFSTEKKEQPLNGDHAGNTQPNERNEQSREDAEQPRIDDTVSKGDNKLPKEVNEEPIEKIKQLLVDREQPNMSNGQSTGQNVEQDEDDRQHVGEVTETIGSNDHLEEKELQLVNDIIQPVDKEFLSCETDLEGFMPIEEKKEKGIMTKLYRDEPSTSTLRAIDQVSEAINEQRSSRSETLNTETPYIQNIRHISTNIEGDIRNNTQVISDKIIHSQHRTKSSTFHMFEQWKTKPSHKDNLETSKSIISESSSNELNIDITKPITAKASSCYDKKTGGDEIKKSYENHGKELKLAMGNGVKPIAQKVTIEPAVPLLCFSAAQVHKPEADSKYDINDKLCKHRQILPSHNNKESTRDSDKYLQASMSCNRETQTSINNNKDVETSKDSSTDCETSMNNNPDLQTKCTALHTSVNNNKDMQTSNDSSKDIQTSMNNVLDLQTSEDNNTYISVNNKGDLQLSRDNNTDLQASVNNNKDVQTTENNNKDLQTLNSNDFKKVNMSNLQKLKDVQQTTNENNESEKGLVENNNEAFDIEEIQGDENTLIDRKGEKKNAVKPADFDEGEIKEKGDEPRMSKNDNCGTMDDTSSMIVDVRSVTTAEDIFNSLEESNQCNEDTHITNTQISKCLCTSTPEKCSLHKVPKVSIHQEIQMDLPQSETVQFNPIKITTHMSVNDDLHEKHSIIEPIDRTSLKSGNASCNRNYNDTIDSNPCDLKKTKEYDINVEANIDEIIGKTDVQIMKIQNDGAEQEQKITKMQDVENDDISDCHDFPTTELPESVEDKAYVSIQNNVSDQSQNKTIQKDSHETSTDGLGKRHTNIQGDDECENDEEFSVRNISNATGAPPVLEMNKLLNVNNSMSKTAPLLEIQEMPCISENKSTDTDKNREIYSCSIPLELFNSQQFTALKTFGQNEINTEHQDDISSQAIPIEPITAQAETFNSDEPKLPETQDQLTKNKNHYVEDIHQESHEPEELVDDKACEHSCDDDVQKDYGQIHNSGFIADLSGNISETSTVDCSSNGMTMQNRNDVLGDDLTRKQEIDVSANMISVNETYLSIDLEVAEDKIITDNDQIKQIEEFNKNDIPKDSRECTLYCTLCDFETASTYRMAKHKKCHTHDKKFKCRLCVYSSDTPRVVENHQKYHSNTETKCKQSFGKTDASMLTELLPETSKEGEGSSFERVSTKTTDSDADITELLPETSKEDEGSNDERVSMNATKPDVKIIAELFPETSKEDEGSNDERVSLSATKPDADISELLHETSKEDEGFNDERVSLSATKPDADISELLHETSKEDEGFNDERVSLSATKPDADISELLLETSKEDEGSRVARVSMNATKPVADKTELLHDTSKKVKQPNLEGVPVKASEPNGDIFANPHLVNLLLQPPVDTTCTASVTSSGVDDINGRMGKSHMGAHMHSHKRLNNSAVVGSVCNKVSNVAVIDNKNAQSNTESLDITECSLDYESEGENQSLISCPVCPFETKCTGFMKRHLIHHKVKSQHSCTQCTYSTSNKKSLVRHLKWHQGCRNRRLSSSFSVRGQYKCTACEYSTNVSSNYKYHTKCHHAKKAYSCSICSYSNSIAARLQNHMSKHHITTQSKPINEPICNITSHIILPSEETTKICALCPFSTTKEAALTNHMERHKKVMNFGCEFCSYTTARRTNLQRHTKLHFGSFWKEVVAHVKPVSVSNENDLATDSDTHESGLATNEAKITDFDKQGTNKIELETTKDVSKTANPNPVNDAGTTRGKLYSGTTRGKLDSRTTRRKVDSETTRGKLDSGTMKGKLDSGTTRGKLNSGTTRDKLILGQPEVNLILGQPGANLFSDNQGQTYSWTTNGKLNSETTKGGKPG</sequence>
<feature type="compositionally biased region" description="Basic and acidic residues" evidence="9">
    <location>
        <begin position="1303"/>
        <end position="1315"/>
    </location>
</feature>
<dbReference type="PANTHER" id="PTHR24392:SF56">
    <property type="entry name" value="ZINC FINGER PROTEIN 510"/>
    <property type="match status" value="1"/>
</dbReference>
<dbReference type="Proteomes" id="UP000749559">
    <property type="component" value="Unassembled WGS sequence"/>
</dbReference>
<keyword evidence="6" id="KW-0238">DNA-binding</keyword>
<dbReference type="GO" id="GO:0005634">
    <property type="term" value="C:nucleus"/>
    <property type="evidence" value="ECO:0007669"/>
    <property type="project" value="UniProtKB-SubCell"/>
</dbReference>
<feature type="compositionally biased region" description="Basic and acidic residues" evidence="9">
    <location>
        <begin position="457"/>
        <end position="466"/>
    </location>
</feature>
<dbReference type="SUPFAM" id="SSF57667">
    <property type="entry name" value="beta-beta-alpha zinc fingers"/>
    <property type="match status" value="2"/>
</dbReference>
<feature type="region of interest" description="Disordered" evidence="9">
    <location>
        <begin position="1804"/>
        <end position="1870"/>
    </location>
</feature>
<dbReference type="GO" id="GO:0008270">
    <property type="term" value="F:zinc ion binding"/>
    <property type="evidence" value="ECO:0007669"/>
    <property type="project" value="UniProtKB-KW"/>
</dbReference>
<dbReference type="PROSITE" id="PS50157">
    <property type="entry name" value="ZINC_FINGER_C2H2_2"/>
    <property type="match status" value="3"/>
</dbReference>
<feature type="compositionally biased region" description="Polar residues" evidence="9">
    <location>
        <begin position="864"/>
        <end position="874"/>
    </location>
</feature>
<feature type="region of interest" description="Disordered" evidence="9">
    <location>
        <begin position="73"/>
        <end position="166"/>
    </location>
</feature>
<dbReference type="PANTHER" id="PTHR24392">
    <property type="entry name" value="ZINC FINGER PROTEIN"/>
    <property type="match status" value="1"/>
</dbReference>
<feature type="compositionally biased region" description="Polar residues" evidence="9">
    <location>
        <begin position="468"/>
        <end position="480"/>
    </location>
</feature>
<reference evidence="11" key="1">
    <citation type="submission" date="2022-03" db="EMBL/GenBank/DDBJ databases">
        <authorList>
            <person name="Martin C."/>
        </authorList>
    </citation>
    <scope>NUCLEOTIDE SEQUENCE</scope>
</reference>
<feature type="region of interest" description="Disordered" evidence="9">
    <location>
        <begin position="1240"/>
        <end position="1325"/>
    </location>
</feature>
<gene>
    <name evidence="11" type="ORF">OFUS_LOCUS6170</name>
</gene>
<feature type="compositionally biased region" description="Basic and acidic residues" evidence="9">
    <location>
        <begin position="1272"/>
        <end position="1284"/>
    </location>
</feature>
<keyword evidence="4 8" id="KW-0863">Zinc-finger</keyword>
<evidence type="ECO:0000313" key="11">
    <source>
        <dbReference type="EMBL" id="CAH1779354.1"/>
    </source>
</evidence>
<protein>
    <recommendedName>
        <fullName evidence="10">C2H2-type domain-containing protein</fullName>
    </recommendedName>
</protein>
<feature type="domain" description="C2H2-type" evidence="10">
    <location>
        <begin position="1614"/>
        <end position="1641"/>
    </location>
</feature>
<keyword evidence="12" id="KW-1185">Reference proteome</keyword>
<evidence type="ECO:0000256" key="7">
    <source>
        <dbReference type="ARBA" id="ARBA00023242"/>
    </source>
</evidence>
<feature type="region of interest" description="Disordered" evidence="9">
    <location>
        <begin position="445"/>
        <end position="480"/>
    </location>
</feature>
<dbReference type="SMART" id="SM00355">
    <property type="entry name" value="ZnF_C2H2"/>
    <property type="match status" value="8"/>
</dbReference>
<dbReference type="InterPro" id="IPR036236">
    <property type="entry name" value="Znf_C2H2_sf"/>
</dbReference>
<keyword evidence="2" id="KW-0479">Metal-binding</keyword>
<dbReference type="Gene3D" id="3.30.160.60">
    <property type="entry name" value="Classic Zinc Finger"/>
    <property type="match status" value="4"/>
</dbReference>
<accession>A0A8S4NFE1</accession>
<evidence type="ECO:0000256" key="4">
    <source>
        <dbReference type="ARBA" id="ARBA00022771"/>
    </source>
</evidence>
<keyword evidence="3" id="KW-0677">Repeat</keyword>